<dbReference type="EMBL" id="RWGY01000002">
    <property type="protein sequence ID" value="TVU50871.1"/>
    <property type="molecule type" value="Genomic_DNA"/>
</dbReference>
<dbReference type="OrthoDB" id="1925573at2759"/>
<feature type="region of interest" description="Disordered" evidence="1">
    <location>
        <begin position="123"/>
        <end position="148"/>
    </location>
</feature>
<evidence type="ECO:0008006" key="4">
    <source>
        <dbReference type="Google" id="ProtNLM"/>
    </source>
</evidence>
<evidence type="ECO:0000256" key="1">
    <source>
        <dbReference type="SAM" id="MobiDB-lite"/>
    </source>
</evidence>
<reference evidence="2 3" key="1">
    <citation type="journal article" date="2019" name="Sci. Rep.">
        <title>A high-quality genome of Eragrostis curvula grass provides insights into Poaceae evolution and supports new strategies to enhance forage quality.</title>
        <authorList>
            <person name="Carballo J."/>
            <person name="Santos B.A.C.M."/>
            <person name="Zappacosta D."/>
            <person name="Garbus I."/>
            <person name="Selva J.P."/>
            <person name="Gallo C.A."/>
            <person name="Diaz A."/>
            <person name="Albertini E."/>
            <person name="Caccamo M."/>
            <person name="Echenique V."/>
        </authorList>
    </citation>
    <scope>NUCLEOTIDE SEQUENCE [LARGE SCALE GENOMIC DNA]</scope>
    <source>
        <strain evidence="3">cv. Victoria</strain>
        <tissue evidence="2">Leaf</tissue>
    </source>
</reference>
<comment type="caution">
    <text evidence="2">The sequence shown here is derived from an EMBL/GenBank/DDBJ whole genome shotgun (WGS) entry which is preliminary data.</text>
</comment>
<accession>A0A5J9WRZ8</accession>
<feature type="non-terminal residue" evidence="2">
    <location>
        <position position="196"/>
    </location>
</feature>
<evidence type="ECO:0000313" key="3">
    <source>
        <dbReference type="Proteomes" id="UP000324897"/>
    </source>
</evidence>
<gene>
    <name evidence="2" type="ORF">EJB05_02263</name>
</gene>
<keyword evidence="3" id="KW-1185">Reference proteome</keyword>
<proteinExistence type="predicted"/>
<evidence type="ECO:0000313" key="2">
    <source>
        <dbReference type="EMBL" id="TVU50871.1"/>
    </source>
</evidence>
<dbReference type="Proteomes" id="UP000324897">
    <property type="component" value="Chromosome 6"/>
</dbReference>
<sequence length="196" mass="21349">MASKFNRMASSFTARPRANNAAAAVQLLSSSRVIIPTDDEKKPLWRYIELLEKTGKEQGGNTKSRCRLCNHTFHGSYARVKAHLLHIGGFGISSCTAVTVHVLEQLRDEVAKAQAVVARDMPRNIPLPTEGSPEYSHGPSAMWDIEGDDHADIEGGAEFLQQAQLSLDEPDLERIVEDLDALGISDNVEQSSPAAA</sequence>
<dbReference type="AlphaFoldDB" id="A0A5J9WRZ8"/>
<feature type="non-terminal residue" evidence="2">
    <location>
        <position position="1"/>
    </location>
</feature>
<protein>
    <recommendedName>
        <fullName evidence="4">BED-type domain-containing protein</fullName>
    </recommendedName>
</protein>
<name>A0A5J9WRZ8_9POAL</name>
<organism evidence="2 3">
    <name type="scientific">Eragrostis curvula</name>
    <name type="common">weeping love grass</name>
    <dbReference type="NCBI Taxonomy" id="38414"/>
    <lineage>
        <taxon>Eukaryota</taxon>
        <taxon>Viridiplantae</taxon>
        <taxon>Streptophyta</taxon>
        <taxon>Embryophyta</taxon>
        <taxon>Tracheophyta</taxon>
        <taxon>Spermatophyta</taxon>
        <taxon>Magnoliopsida</taxon>
        <taxon>Liliopsida</taxon>
        <taxon>Poales</taxon>
        <taxon>Poaceae</taxon>
        <taxon>PACMAD clade</taxon>
        <taxon>Chloridoideae</taxon>
        <taxon>Eragrostideae</taxon>
        <taxon>Eragrostidinae</taxon>
        <taxon>Eragrostis</taxon>
    </lineage>
</organism>
<dbReference type="Gramene" id="TVU50871">
    <property type="protein sequence ID" value="TVU50871"/>
    <property type="gene ID" value="EJB05_02263"/>
</dbReference>